<proteinExistence type="predicted"/>
<dbReference type="Proteomes" id="UP001528040">
    <property type="component" value="Unassembled WGS sequence"/>
</dbReference>
<reference evidence="2 3" key="1">
    <citation type="submission" date="2023-01" db="EMBL/GenBank/DDBJ databases">
        <authorList>
            <person name="Yoon J.-W."/>
        </authorList>
    </citation>
    <scope>NUCLEOTIDE SEQUENCE [LARGE SCALE GENOMIC DNA]</scope>
    <source>
        <strain evidence="2 3">KMU-50</strain>
    </source>
</reference>
<protein>
    <submittedName>
        <fullName evidence="2">Uncharacterized protein</fullName>
    </submittedName>
</protein>
<dbReference type="RefSeq" id="WP_271055162.1">
    <property type="nucleotide sequence ID" value="NZ_JAQIIO010000010.1"/>
</dbReference>
<comment type="caution">
    <text evidence="2">The sequence shown here is derived from an EMBL/GenBank/DDBJ whole genome shotgun (WGS) entry which is preliminary data.</text>
</comment>
<feature type="region of interest" description="Disordered" evidence="1">
    <location>
        <begin position="1"/>
        <end position="28"/>
    </location>
</feature>
<organism evidence="2 3">
    <name type="scientific">Aliiroseovarius salicola</name>
    <dbReference type="NCBI Taxonomy" id="3009082"/>
    <lineage>
        <taxon>Bacteria</taxon>
        <taxon>Pseudomonadati</taxon>
        <taxon>Pseudomonadota</taxon>
        <taxon>Alphaproteobacteria</taxon>
        <taxon>Rhodobacterales</taxon>
        <taxon>Paracoccaceae</taxon>
        <taxon>Aliiroseovarius</taxon>
    </lineage>
</organism>
<keyword evidence="3" id="KW-1185">Reference proteome</keyword>
<evidence type="ECO:0000313" key="3">
    <source>
        <dbReference type="Proteomes" id="UP001528040"/>
    </source>
</evidence>
<accession>A0ABT4W4L5</accession>
<gene>
    <name evidence="2" type="ORF">O2N63_15315</name>
</gene>
<sequence>MRWFRQGGSERRWTVCPTDTKPHDPASQASGLLSIAVGLSRMYRDVTQQLEAGLGVLDAPYRWARGAMDEEHGWPKGASA</sequence>
<evidence type="ECO:0000313" key="2">
    <source>
        <dbReference type="EMBL" id="MDA5095457.1"/>
    </source>
</evidence>
<dbReference type="EMBL" id="JAQIIO010000010">
    <property type="protein sequence ID" value="MDA5095457.1"/>
    <property type="molecule type" value="Genomic_DNA"/>
</dbReference>
<name>A0ABT4W4L5_9RHOB</name>
<evidence type="ECO:0000256" key="1">
    <source>
        <dbReference type="SAM" id="MobiDB-lite"/>
    </source>
</evidence>